<reference evidence="3 4" key="1">
    <citation type="submission" date="2014-04" db="EMBL/GenBank/DDBJ databases">
        <title>Comparative Genomics of Cryptosporidium Species.</title>
        <authorList>
            <person name="Silva J.C."/>
            <person name="Su Q."/>
            <person name="Chalmers R."/>
            <person name="Chibucos M.C."/>
            <person name="Elwin K."/>
            <person name="Godinez A."/>
            <person name="Guo F."/>
            <person name="Huynh K."/>
            <person name="Orvis J."/>
            <person name="Ott S."/>
            <person name="Sadzewicz L."/>
            <person name="Sengamalay N."/>
            <person name="Shetty A."/>
            <person name="Sun M."/>
            <person name="Tallon L."/>
            <person name="Xiao L."/>
            <person name="Zhang H."/>
            <person name="Fraser C.M."/>
            <person name="Zhu G."/>
            <person name="Kissinger J."/>
            <person name="Widmer G."/>
        </authorList>
    </citation>
    <scope>NUCLEOTIDE SEQUENCE [LARGE SCALE GENOMIC DNA]</scope>
    <source>
        <strain evidence="3 4">UKMEL1</strain>
    </source>
</reference>
<comment type="caution">
    <text evidence="3">The sequence shown here is derived from an EMBL/GenBank/DDBJ whole genome shotgun (WGS) entry which is preliminary data.</text>
</comment>
<feature type="compositionally biased region" description="Basic and acidic residues" evidence="1">
    <location>
        <begin position="193"/>
        <end position="210"/>
    </location>
</feature>
<dbReference type="VEuPathDB" id="CryptoDB:CmeUKMEL1_18065"/>
<feature type="signal peptide" evidence="2">
    <location>
        <begin position="1"/>
        <end position="22"/>
    </location>
</feature>
<sequence>MLKLSFCLALLIICLCINYSFGASNQSKSDEDHRTKSPFFHAIALKNLWALLTVAVKFTECSIRYGIERMLYCSPSVSYYLDITQQSLNKKSKELSEREKKIILNASCSSDMKEQLEKINTIIDHCLKNNLETKEVKMLRNELFTFITKVFTQITHFGIPNILPGHTEADAFQLFETLSSAFGFTVTKLAHATTREASNENNDKPKEDKNRKSKRNLQNIATQNLSMQELTEANKAANLNAHQILGCCTDGTCGALEGKAKSKAKSKKKGGGKKKLKEVALDVQNLEEKPDEINGENLDHDLALSIQVIDQIVSLLELIAEIEEKLISKEQEYEANMKIIYQLDLVKTNRNLKERLAKLPVNMKFKSSSMEGIRALKSKYNENMRSMSKIPTNTSEKDQTVNSQPIQKPKEKCEHCSHCTSVGLLKNGEIYSVD</sequence>
<evidence type="ECO:0000256" key="2">
    <source>
        <dbReference type="SAM" id="SignalP"/>
    </source>
</evidence>
<evidence type="ECO:0000313" key="3">
    <source>
        <dbReference type="EMBL" id="POM85567.1"/>
    </source>
</evidence>
<dbReference type="Proteomes" id="UP000236928">
    <property type="component" value="Unassembled WGS sequence"/>
</dbReference>
<evidence type="ECO:0008006" key="5">
    <source>
        <dbReference type="Google" id="ProtNLM"/>
    </source>
</evidence>
<gene>
    <name evidence="3" type="ORF">CmeUKMEL1_18065</name>
</gene>
<proteinExistence type="predicted"/>
<keyword evidence="4" id="KW-1185">Reference proteome</keyword>
<protein>
    <recommendedName>
        <fullName evidence="5">Integral membrane protein</fullName>
    </recommendedName>
</protein>
<feature type="region of interest" description="Disordered" evidence="1">
    <location>
        <begin position="193"/>
        <end position="217"/>
    </location>
</feature>
<evidence type="ECO:0000313" key="4">
    <source>
        <dbReference type="Proteomes" id="UP000236928"/>
    </source>
</evidence>
<evidence type="ECO:0000256" key="1">
    <source>
        <dbReference type="SAM" id="MobiDB-lite"/>
    </source>
</evidence>
<organism evidence="3 4">
    <name type="scientific">Cryptosporidium meleagridis</name>
    <dbReference type="NCBI Taxonomy" id="93969"/>
    <lineage>
        <taxon>Eukaryota</taxon>
        <taxon>Sar</taxon>
        <taxon>Alveolata</taxon>
        <taxon>Apicomplexa</taxon>
        <taxon>Conoidasida</taxon>
        <taxon>Coccidia</taxon>
        <taxon>Eucoccidiorida</taxon>
        <taxon>Eimeriorina</taxon>
        <taxon>Cryptosporidiidae</taxon>
        <taxon>Cryptosporidium</taxon>
    </lineage>
</organism>
<keyword evidence="2" id="KW-0732">Signal</keyword>
<feature type="chain" id="PRO_5015108257" description="Integral membrane protein" evidence="2">
    <location>
        <begin position="23"/>
        <end position="434"/>
    </location>
</feature>
<accession>A0A2P4Z670</accession>
<name>A0A2P4Z670_9CRYT</name>
<dbReference type="OrthoDB" id="344287at2759"/>
<dbReference type="AlphaFoldDB" id="A0A2P4Z670"/>
<dbReference type="EMBL" id="JIBK01000053">
    <property type="protein sequence ID" value="POM85567.1"/>
    <property type="molecule type" value="Genomic_DNA"/>
</dbReference>